<feature type="binding site" evidence="8">
    <location>
        <begin position="206"/>
        <end position="207"/>
    </location>
    <ligand>
        <name>1-deoxy-D-xylulose 5-phosphate</name>
        <dbReference type="ChEBI" id="CHEBI:57792"/>
    </ligand>
</feature>
<comment type="pathway">
    <text evidence="2 8">Cofactor biosynthesis; thiamine diphosphate biosynthesis.</text>
</comment>
<dbReference type="CDD" id="cd04728">
    <property type="entry name" value="ThiG"/>
    <property type="match status" value="1"/>
</dbReference>
<evidence type="ECO:0000256" key="1">
    <source>
        <dbReference type="ARBA" id="ARBA00002834"/>
    </source>
</evidence>
<feature type="domain" description="Thiazole synthase ThiG" evidence="9">
    <location>
        <begin position="6"/>
        <end position="249"/>
    </location>
</feature>
<feature type="binding site" evidence="8">
    <location>
        <begin position="184"/>
        <end position="185"/>
    </location>
    <ligand>
        <name>1-deoxy-D-xylulose 5-phosphate</name>
        <dbReference type="ChEBI" id="CHEBI:57792"/>
    </ligand>
</feature>
<evidence type="ECO:0000256" key="2">
    <source>
        <dbReference type="ARBA" id="ARBA00004948"/>
    </source>
</evidence>
<evidence type="ECO:0000256" key="5">
    <source>
        <dbReference type="ARBA" id="ARBA00022977"/>
    </source>
</evidence>
<dbReference type="GO" id="GO:0009229">
    <property type="term" value="P:thiamine diphosphate biosynthetic process"/>
    <property type="evidence" value="ECO:0007669"/>
    <property type="project" value="UniProtKB-UniRule"/>
</dbReference>
<comment type="similarity">
    <text evidence="8">Belongs to the ThiG family.</text>
</comment>
<dbReference type="PANTHER" id="PTHR34266:SF2">
    <property type="entry name" value="THIAZOLE SYNTHASE"/>
    <property type="match status" value="1"/>
</dbReference>
<proteinExistence type="inferred from homology"/>
<evidence type="ECO:0000256" key="4">
    <source>
        <dbReference type="ARBA" id="ARBA00022679"/>
    </source>
</evidence>
<evidence type="ECO:0000313" key="11">
    <source>
        <dbReference type="Proteomes" id="UP000018458"/>
    </source>
</evidence>
<sequence length="259" mass="26934">MDKLVLAGQEFDSRLIIGTGKYASAEALTKACEASGAQIATMAIKRVDIKGGSDDIILPLRKLGVTLMPNTSGARTAKEAIFAAQLSREALGTDWIKVEVHPDQKYLLPDPIETYNACAELVKQGFKVFAYCSADPCLCKSLAEAGVSAVMPLGAPIGSARGLETLPFLKIIIRESSVPVIVDAGIGAPSEAAKSLELGADAVMVNTAIAAANDPVLMAAAFRSACEAGRIGYEAGLAGLSSTARATSPMEKFLAEAMK</sequence>
<evidence type="ECO:0000256" key="8">
    <source>
        <dbReference type="HAMAP-Rule" id="MF_00443"/>
    </source>
</evidence>
<evidence type="ECO:0000259" key="9">
    <source>
        <dbReference type="Pfam" id="PF05690"/>
    </source>
</evidence>
<evidence type="ECO:0000256" key="3">
    <source>
        <dbReference type="ARBA" id="ARBA00011960"/>
    </source>
</evidence>
<dbReference type="AlphaFoldDB" id="E8LMA1"/>
<feature type="binding site" evidence="8">
    <location>
        <position position="158"/>
    </location>
    <ligand>
        <name>1-deoxy-D-xylulose 5-phosphate</name>
        <dbReference type="ChEBI" id="CHEBI:57792"/>
    </ligand>
</feature>
<keyword evidence="4 8" id="KW-0808">Transferase</keyword>
<evidence type="ECO:0000256" key="6">
    <source>
        <dbReference type="ARBA" id="ARBA00023270"/>
    </source>
</evidence>
<accession>E8LMA1</accession>
<protein>
    <recommendedName>
        <fullName evidence="3 8">Thiazole synthase</fullName>
        <ecNumber evidence="3 8">2.8.1.10</ecNumber>
    </recommendedName>
</protein>
<keyword evidence="6 8" id="KW-0704">Schiff base</keyword>
<comment type="subcellular location">
    <subcellularLocation>
        <location evidence="8">Cytoplasm</location>
    </subcellularLocation>
</comment>
<dbReference type="Gene3D" id="3.20.20.70">
    <property type="entry name" value="Aldolase class I"/>
    <property type="match status" value="1"/>
</dbReference>
<dbReference type="HOGENOM" id="CLU_062233_1_0_6"/>
<dbReference type="HAMAP" id="MF_00443">
    <property type="entry name" value="ThiG"/>
    <property type="match status" value="1"/>
</dbReference>
<dbReference type="Proteomes" id="UP000018458">
    <property type="component" value="Unassembled WGS sequence"/>
</dbReference>
<dbReference type="InterPro" id="IPR033983">
    <property type="entry name" value="Thiazole_synthase_ThiG"/>
</dbReference>
<dbReference type="eggNOG" id="COG2022">
    <property type="taxonomic scope" value="Bacteria"/>
</dbReference>
<evidence type="ECO:0000256" key="7">
    <source>
        <dbReference type="ARBA" id="ARBA00049897"/>
    </source>
</evidence>
<keyword evidence="8" id="KW-0963">Cytoplasm</keyword>
<dbReference type="SUPFAM" id="SSF110399">
    <property type="entry name" value="ThiG-like"/>
    <property type="match status" value="1"/>
</dbReference>
<dbReference type="InterPro" id="IPR013785">
    <property type="entry name" value="Aldolase_TIM"/>
</dbReference>
<comment type="subunit">
    <text evidence="8">Homotetramer. Forms heterodimers with either ThiH or ThiS.</text>
</comment>
<dbReference type="GO" id="GO:1990107">
    <property type="term" value="F:thiazole synthase activity"/>
    <property type="evidence" value="ECO:0007669"/>
    <property type="project" value="UniProtKB-EC"/>
</dbReference>
<feature type="active site" description="Schiff-base intermediate with DXP" evidence="8">
    <location>
        <position position="97"/>
    </location>
</feature>
<reference evidence="10 11" key="1">
    <citation type="submission" date="2011-01" db="EMBL/GenBank/DDBJ databases">
        <authorList>
            <person name="Weinstock G."/>
            <person name="Sodergren E."/>
            <person name="Clifton S."/>
            <person name="Fulton L."/>
            <person name="Fulton B."/>
            <person name="Courtney L."/>
            <person name="Fronick C."/>
            <person name="Harrison M."/>
            <person name="Strong C."/>
            <person name="Farmer C."/>
            <person name="Delahaunty K."/>
            <person name="Markovic C."/>
            <person name="Hall O."/>
            <person name="Minx P."/>
            <person name="Tomlinson C."/>
            <person name="Mitreva M."/>
            <person name="Hou S."/>
            <person name="Chen J."/>
            <person name="Wollam A."/>
            <person name="Pepin K.H."/>
            <person name="Johnson M."/>
            <person name="Bhonagiri V."/>
            <person name="Zhang X."/>
            <person name="Suruliraj S."/>
            <person name="Warren W."/>
            <person name="Chinwalla A."/>
            <person name="Mardis E.R."/>
            <person name="Wilson R.K."/>
        </authorList>
    </citation>
    <scope>NUCLEOTIDE SEQUENCE [LARGE SCALE GENOMIC DNA]</scope>
    <source>
        <strain evidence="11">DSM 22608 / JCM 16073 / KCTC 15190 / YIT 12066</strain>
    </source>
</reference>
<dbReference type="RefSeq" id="WP_009144039.1">
    <property type="nucleotide sequence ID" value="NZ_GL831058.1"/>
</dbReference>
<dbReference type="EC" id="2.8.1.10" evidence="3 8"/>
<organism evidence="10 11">
    <name type="scientific">Succinatimonas hippei (strain DSM 22608 / JCM 16073 / KCTC 15190 / YIT 12066)</name>
    <dbReference type="NCBI Taxonomy" id="762983"/>
    <lineage>
        <taxon>Bacteria</taxon>
        <taxon>Pseudomonadati</taxon>
        <taxon>Pseudomonadota</taxon>
        <taxon>Gammaproteobacteria</taxon>
        <taxon>Aeromonadales</taxon>
        <taxon>Succinivibrionaceae</taxon>
        <taxon>Succinatimonas</taxon>
    </lineage>
</organism>
<dbReference type="EMBL" id="AEVO01000131">
    <property type="protein sequence ID" value="EFY06373.1"/>
    <property type="molecule type" value="Genomic_DNA"/>
</dbReference>
<comment type="function">
    <text evidence="1 8">Catalyzes the rearrangement of 1-deoxy-D-xylulose 5-phosphate (DXP) to produce the thiazole phosphate moiety of thiamine. Sulfur is provided by the thiocarboxylate moiety of the carrier protein ThiS. In vitro, sulfur can be provided by H(2)S.</text>
</comment>
<dbReference type="GO" id="GO:0005737">
    <property type="term" value="C:cytoplasm"/>
    <property type="evidence" value="ECO:0007669"/>
    <property type="project" value="UniProtKB-SubCell"/>
</dbReference>
<comment type="catalytic activity">
    <reaction evidence="7 8">
        <text>[ThiS sulfur-carrier protein]-C-terminal-Gly-aminoethanethioate + 2-iminoacetate + 1-deoxy-D-xylulose 5-phosphate = [ThiS sulfur-carrier protein]-C-terminal Gly-Gly + 2-[(2R,5Z)-2-carboxy-4-methylthiazol-5(2H)-ylidene]ethyl phosphate + 2 H2O + H(+)</text>
        <dbReference type="Rhea" id="RHEA:26297"/>
        <dbReference type="Rhea" id="RHEA-COMP:12909"/>
        <dbReference type="Rhea" id="RHEA-COMP:19908"/>
        <dbReference type="ChEBI" id="CHEBI:15377"/>
        <dbReference type="ChEBI" id="CHEBI:15378"/>
        <dbReference type="ChEBI" id="CHEBI:57792"/>
        <dbReference type="ChEBI" id="CHEBI:62899"/>
        <dbReference type="ChEBI" id="CHEBI:77846"/>
        <dbReference type="ChEBI" id="CHEBI:90778"/>
        <dbReference type="ChEBI" id="CHEBI:232372"/>
        <dbReference type="EC" id="2.8.1.10"/>
    </reaction>
</comment>
<keyword evidence="5 8" id="KW-0784">Thiamine biosynthesis</keyword>
<keyword evidence="11" id="KW-1185">Reference proteome</keyword>
<evidence type="ECO:0000313" key="10">
    <source>
        <dbReference type="EMBL" id="EFY06373.1"/>
    </source>
</evidence>
<name>E8LMA1_SUCHY</name>
<dbReference type="STRING" id="762983.HMPREF9444_01886"/>
<dbReference type="OrthoDB" id="9805935at2"/>
<dbReference type="Pfam" id="PF05690">
    <property type="entry name" value="ThiG"/>
    <property type="match status" value="1"/>
</dbReference>
<comment type="caution">
    <text evidence="10">The sequence shown here is derived from an EMBL/GenBank/DDBJ whole genome shotgun (WGS) entry which is preliminary data.</text>
</comment>
<dbReference type="UniPathway" id="UPA00060"/>
<dbReference type="PANTHER" id="PTHR34266">
    <property type="entry name" value="THIAZOLE SYNTHASE"/>
    <property type="match status" value="1"/>
</dbReference>
<dbReference type="InterPro" id="IPR008867">
    <property type="entry name" value="ThiG"/>
</dbReference>
<gene>
    <name evidence="8 10" type="primary">thiG</name>
    <name evidence="10" type="ORF">HMPREF9444_01886</name>
</gene>